<keyword evidence="3" id="KW-1185">Reference proteome</keyword>
<accession>A0A5S9IV45</accession>
<name>A0A5S9IV45_UABAM</name>
<organism evidence="2 3">
    <name type="scientific">Uabimicrobium amorphum</name>
    <dbReference type="NCBI Taxonomy" id="2596890"/>
    <lineage>
        <taxon>Bacteria</taxon>
        <taxon>Pseudomonadati</taxon>
        <taxon>Planctomycetota</taxon>
        <taxon>Candidatus Uabimicrobiia</taxon>
        <taxon>Candidatus Uabimicrobiales</taxon>
        <taxon>Candidatus Uabimicrobiaceae</taxon>
        <taxon>Candidatus Uabimicrobium</taxon>
    </lineage>
</organism>
<evidence type="ECO:0000259" key="1">
    <source>
        <dbReference type="Pfam" id="PF12728"/>
    </source>
</evidence>
<evidence type="ECO:0000313" key="3">
    <source>
        <dbReference type="Proteomes" id="UP000326354"/>
    </source>
</evidence>
<proteinExistence type="predicted"/>
<dbReference type="EMBL" id="AP019860">
    <property type="protein sequence ID" value="BBM87145.1"/>
    <property type="molecule type" value="Genomic_DNA"/>
</dbReference>
<dbReference type="InterPro" id="IPR041657">
    <property type="entry name" value="HTH_17"/>
</dbReference>
<evidence type="ECO:0000313" key="2">
    <source>
        <dbReference type="EMBL" id="BBM87145.1"/>
    </source>
</evidence>
<sequence>MSNSKIETLLEELIEQMSISNKEAEKSNQMLHKIYQSFEYQAHEQKKEFVSSAEAGQIISKSKYTVIRWIKSGRLDAVRINRRYFIAKSSLSRFLQQD</sequence>
<dbReference type="Proteomes" id="UP000326354">
    <property type="component" value="Chromosome"/>
</dbReference>
<dbReference type="KEGG" id="uam:UABAM_05548"/>
<protein>
    <recommendedName>
        <fullName evidence="1">Helix-turn-helix domain-containing protein</fullName>
    </recommendedName>
</protein>
<reference evidence="2 3" key="1">
    <citation type="submission" date="2019-08" db="EMBL/GenBank/DDBJ databases">
        <title>Complete genome sequence of Candidatus Uab amorphum.</title>
        <authorList>
            <person name="Shiratori T."/>
            <person name="Suzuki S."/>
            <person name="Kakizawa Y."/>
            <person name="Ishida K."/>
        </authorList>
    </citation>
    <scope>NUCLEOTIDE SEQUENCE [LARGE SCALE GENOMIC DNA]</scope>
    <source>
        <strain evidence="2 3">SRT547</strain>
    </source>
</reference>
<feature type="domain" description="Helix-turn-helix" evidence="1">
    <location>
        <begin position="51"/>
        <end position="97"/>
    </location>
</feature>
<gene>
    <name evidence="2" type="ORF">UABAM_05548</name>
</gene>
<dbReference type="Pfam" id="PF12728">
    <property type="entry name" value="HTH_17"/>
    <property type="match status" value="1"/>
</dbReference>
<dbReference type="RefSeq" id="WP_173013608.1">
    <property type="nucleotide sequence ID" value="NZ_AP019860.1"/>
</dbReference>
<dbReference type="AlphaFoldDB" id="A0A5S9IV45"/>